<evidence type="ECO:0008006" key="3">
    <source>
        <dbReference type="Google" id="ProtNLM"/>
    </source>
</evidence>
<sequence length="3936" mass="396992">MYLSIIAIKKVIKFSYRFSWLVAILIFGLPIVTNGQTLKIDNNGQTGTPGTNWTTSGTNPVTITATGTANVNTSVIEGYLNAGTSVILEGLKIVIDNTINKTAGGDATLTLRAGGTDTEGYGRAQINADVESTSGALNIVLWSDYNNHNRAGATAGTEATITTNGGHFWMGGSATTQGSTTWNGLTVGDGPSVNDNGSTNQNAIDFDGVTLSTSGGDVMMWAAPGDGSGIQGINFHTSSSINTGTGDIILAADVLDGNPILTSIGHLYLVPDGGAYGGSVTWSHNNASPNIDVSGTFDALTINAFNSLGGFTIGEYTGMTGVTFSNTSDITVTNSIDVAGPITLKGTAITVNHDVMSSTASDIRLSATNGFSSGTTTRRNITSANGNIVIEADADANGSGFLDIDYLTFDAGSGDLTLRSERFSWISSGASTKPWLNGTGPIILESNDASFSQGLQTVWYEIDQDADGYSGLTIGKATNAQNVNVSSAQEVAGPITVYGEDIILENSLNTTSGGANGDILVKASGDISLTADESITTSGGDVILWANSDNQAANGSISLRKASSITTGSPSVTGGSVWLGGGADGGTWNGLSVGQGYAVPGTFFTPSDGGNEFEAGVYLERSSIESFGGEIKIAADASTGAAGLITYGNTVNIDAGSGAIQIEAQNSDNSEKHNGIMFGNHDISVASTVNILSSSPADAITIEAHGSGTGNAIGISGTLNITSSGGGDVLISGDAQGSGRSIVSGSFYHGLTNIYANSGRITLDGHANGVVVAEAENQNGQTAGPSKINIGQGGSITSSISDVFITGDAIEIGAGGMDIVSSGSVTVEPSNTSFSSGFSWPISNLSLDAAVSGLTLGKTSNTQVMTIASATSIAGPISVYGGQINVDANLTSTATSGTGITITGPRIIQNDGIDATTSGADISYTANGYVTEGTGETLIVLDGSSGNKTKLNANGGNISLTASFGAGGVDGDITRTIGFSDAEIRTSGTGQVSLTADATNHPNTTNSAWGMQPGNASIITENGSITLDMTGGSASSNSRGLGLDENSMQLLSETGTISIRDRQPAGLTGNYNGLYLRPSTANAILFGADGSEVISSSSDVLIQADKATFDVTTTRFNTTGELSIEPLSASFGSAFTYQNINLESTVTGLRLGKTGNTADVTIATATNIAGPISVYGGSIAVNQNLTSTASGEDILLKGSGSITTASSTTLQTNDGDLILWSDSDANNEGHIAIGNDVTLNSVNESTASDLSSGGNIVLAGGADDGANGGAASDGLPDGFARSASNPGIELSTDGDGDVNFYSGGGNITMHGYSSNAGSNDDENIGINQYGGLLIDAGTGRVRMIGEGENFYGINLNQSPPEGLKLNISSAATSGDAIYMSGVSGSEHGLVFNFSSNKELKATAGGNITLEGVGGGSSQGIFLQTIDVLATSGTITLDGGTNGIFNKNTANTYGFKSGSDITSSSSDIIFKGDAISVEADGTATSFNTTGTVTVEPSGSSFSSAFSYPVSNLSLNSGVSGLTLGKAGNTANMTIASATSIAGPISVYGGDISIDAATTATGSDINLYASGAVSQTAALTANRLALNGTGNFTLQNAANNVGIIAGGDNTTRLGNLAYRDADALEIGSVNPDGIFSSGTVLIETENGDLTLSQNINTTSTSDDAIIVNAGRTAAAGTATGGNVLVSGSPTLSYGSGGRAKLFSGSEGNSTNLTNLVGGAANTRKGFDEGSDLSGQGLVDDNAYAIYRLAEGTGDLTIVASGGDAENSTWKFNSGSRTLTTIGTPVDVNASVVEGYLASGDLTIEAGNIEVQADISSSASNTFTLKALGKIEIHDNSDIETNGGDLIIWSNSDNLNGGNILTGQDVTFDSRQGGASTGGGRIHMGGGDDTNNDGFPDESTRGIGNAGGDAAYGILFGNAAGTDVQLLSGGGNITLNGGVDPSFSAAANSHGIGFYPGYTINAGAGNITFNGSANSGGADTIGIDLMTSGTTNASSITTTGDLTFNGESTVTTNTNHGIILNNGLTINAGTVNITGNSEETGVILNGSITSDISMTLRANSYSFSSGSVSGQGTLTIEPLTISNSFNSTFNSNGLTLGSDLTGLTIGKSTNTADVTISNIIDIAGTIEVYGGDIAVNESLTATASGADILLKGSGEITMAGSKNIQANDGDIILWADSDNNSDGAIAVLNGSSINSQGGDITLAGGADNGSNGGISGDGKPDGYAWRTSDEDVLGGLSLGQGILAGHGEVNDPRIDILSAGGDIKLFGRFSGPGNYPGVLTQENILVDAGTGTISINGHSSNGHGIEFARGATSHQNVFRSQSNDASKPAISIVGTTTSDARIAVLLEKGGSSLIQSEGTGEVYIRGTSTVRQALIAKDLQVLAASGGISFEGNTTSTNGIELINTDIGQRSSTTAIQGITPLASSSSNVAFKSTGFTFGGSESLISSTGSLTIEPLSGASFGTAFTYADFLTIDNNLTGLTIGKVSNTTDVTFSKAIDIAGPISVYGGDIAINAVTTATGSDINLYASGTVSQTAALTANRLALNGTGSFTLQNAANNVGIIAGGESGMRLGNLAYRDADALEIGSVNPDGIFSSGTILVETENGDLTLSQNINTTSTSDDAIIVNAGRAAAAGTATGGDVLVSGSPTLSYGSGGRAKLFSGSEGNSTNLTNLVGGAANTRAGFDEGSDLSGEGLVDDNAYAIYRFSPGTGDLTIVEDGGDAENSTWAFDSSSNTLTTISSPADVDASVVEGYLANGDLTIEAANITMDAAVSHATANSWLLAANSNIIQTANGDISTQGGALVIRSDADDDGSGRVELLGDITTNGGALYVGGGSASETLDGLAVPTGNAISSDNTQEGLLVNGAAINTGGGNLRMRGHNTATDGEITATMISNSSIQTGAGELRLYGRRSGDPFTSFGLGLGTIIGAAPSGNVSLSTSSGDMYLEGLSEATNGFLWSYGLMLIATGTEQLSLSTGSGNIRLIGNAANAALQTGEALGLVAQMNDATAGLSITTDGGNISFEGLSGNTGGNAGLALRANNASGSITIGDANTGDITFRTGSLQTRDQNAGSIVVASASAVVFEGPAGANFAEDINISDEYGFASGITELRLGKTDNTSANISLNTPVSISGPVSIYADELSIAAGINTSAGNGNILLQGTTSVTASGSDRTLNSGSGNISILTDAVTHSGADLVINSTGTFTFAPITNWTSDFVGGSFLGFNGSFSGSNFIGNNSQPETQWLQINNLASLGGLTLGRSGSTNNLQMNSAFSVAGPIRLYGQQVLVDANLTSTASSGTGVLIEAQRILQDDDFDVTTSGANITYTASGYQVPDSDQRNVIAIAGTESDRAVLNANGGDIVLSGSYGAGGAGDRFTRAIGFSIADLITSGSGTISLIGDATNVPSTTQPVWGMQPNDARIITENGAITLDMTGGAASGNSRGLALDGQSMQLLSQSGTITIIDREPTGLTGNYSGLYLRPSSANAILFGADGSSVASSSSNVVIQADRVTFDGTTTTRMNSSGELSIEPLSASFASNLTYQNVNLESTASGLTLGKAGNTGGITIGANTTINGPISIYSGDLFVDAKFEAVNDRISLISTGANNLQGTLETLNNAEIIANELVVRNFHRAYIGISSSNTFSGDVFVNNMASDGGDWLFMNNNDELSVENIAGVDGVSVTGFVRIYTESEDLLINAPVLSTLSHGTSIQLFADRDAIAGQVGDGNIKIANEGAIIIEPDARALLYSGKESESTGVQAEVGGVSNTWNQVDINTDLNTLEPVIGNTGKFGLFRISSITNNPEENTQPGSIQIVSGDGQTILPTDTTRAPLEVVVYDESNQPMPGVTVRFKRPESPRSSVYGTVISPEVVTDSSGMAGTLLVAGEKAGELSIEADVLGLDTPSFTATIETCSDLANTWCGPYRYAVEVSEATPMAGDSVRVAA</sequence>
<dbReference type="Proteomes" id="UP001597460">
    <property type="component" value="Unassembled WGS sequence"/>
</dbReference>
<dbReference type="EMBL" id="JBHULI010000007">
    <property type="protein sequence ID" value="MFD2531783.1"/>
    <property type="molecule type" value="Genomic_DNA"/>
</dbReference>
<accession>A0ABW5JGC2</accession>
<feature type="non-terminal residue" evidence="1">
    <location>
        <position position="3936"/>
    </location>
</feature>
<name>A0ABW5JGC2_9BACT</name>
<dbReference type="SUPFAM" id="SSF49373">
    <property type="entry name" value="Invasin/intimin cell-adhesion fragments"/>
    <property type="match status" value="1"/>
</dbReference>
<organism evidence="1 2">
    <name type="scientific">Gracilimonas halophila</name>
    <dbReference type="NCBI Taxonomy" id="1834464"/>
    <lineage>
        <taxon>Bacteria</taxon>
        <taxon>Pseudomonadati</taxon>
        <taxon>Balneolota</taxon>
        <taxon>Balneolia</taxon>
        <taxon>Balneolales</taxon>
        <taxon>Balneolaceae</taxon>
        <taxon>Gracilimonas</taxon>
    </lineage>
</organism>
<proteinExistence type="predicted"/>
<dbReference type="RefSeq" id="WP_390299468.1">
    <property type="nucleotide sequence ID" value="NZ_JBHULI010000007.1"/>
</dbReference>
<comment type="caution">
    <text evidence="1">The sequence shown here is derived from an EMBL/GenBank/DDBJ whole genome shotgun (WGS) entry which is preliminary data.</text>
</comment>
<evidence type="ECO:0000313" key="2">
    <source>
        <dbReference type="Proteomes" id="UP001597460"/>
    </source>
</evidence>
<dbReference type="InterPro" id="IPR008964">
    <property type="entry name" value="Invasin/intimin_cell_adhesion"/>
</dbReference>
<protein>
    <recommendedName>
        <fullName evidence="3">Por secretion system C-terminal sorting domain-containing protein</fullName>
    </recommendedName>
</protein>
<keyword evidence="2" id="KW-1185">Reference proteome</keyword>
<evidence type="ECO:0000313" key="1">
    <source>
        <dbReference type="EMBL" id="MFD2531783.1"/>
    </source>
</evidence>
<gene>
    <name evidence="1" type="ORF">ACFSVN_04910</name>
</gene>
<reference evidence="2" key="1">
    <citation type="journal article" date="2019" name="Int. J. Syst. Evol. Microbiol.">
        <title>The Global Catalogue of Microorganisms (GCM) 10K type strain sequencing project: providing services to taxonomists for standard genome sequencing and annotation.</title>
        <authorList>
            <consortium name="The Broad Institute Genomics Platform"/>
            <consortium name="The Broad Institute Genome Sequencing Center for Infectious Disease"/>
            <person name="Wu L."/>
            <person name="Ma J."/>
        </authorList>
    </citation>
    <scope>NUCLEOTIDE SEQUENCE [LARGE SCALE GENOMIC DNA]</scope>
    <source>
        <strain evidence="2">KCTC 52042</strain>
    </source>
</reference>